<keyword evidence="3" id="KW-1185">Reference proteome</keyword>
<evidence type="ECO:0000313" key="3">
    <source>
        <dbReference type="Proteomes" id="UP001595539"/>
    </source>
</evidence>
<accession>A0ABV7U1B1</accession>
<organism evidence="2 3">
    <name type="scientific">Paracoccus angustae</name>
    <dbReference type="NCBI Taxonomy" id="1671480"/>
    <lineage>
        <taxon>Bacteria</taxon>
        <taxon>Pseudomonadati</taxon>
        <taxon>Pseudomonadota</taxon>
        <taxon>Alphaproteobacteria</taxon>
        <taxon>Rhodobacterales</taxon>
        <taxon>Paracoccaceae</taxon>
        <taxon>Paracoccus</taxon>
    </lineage>
</organism>
<sequence>MHVNETLNPLSPPLKSSPPAAEKLEQAFLEEMLKYCGPKPEGGAFGGGIGENQFGSFLTQEYAAVLAAKLDLGFGKRLDLQ</sequence>
<name>A0ABV7U1B1_9RHOB</name>
<evidence type="ECO:0000313" key="2">
    <source>
        <dbReference type="EMBL" id="MFC3628796.1"/>
    </source>
</evidence>
<reference evidence="3" key="1">
    <citation type="journal article" date="2019" name="Int. J. Syst. Evol. Microbiol.">
        <title>The Global Catalogue of Microorganisms (GCM) 10K type strain sequencing project: providing services to taxonomists for standard genome sequencing and annotation.</title>
        <authorList>
            <consortium name="The Broad Institute Genomics Platform"/>
            <consortium name="The Broad Institute Genome Sequencing Center for Infectious Disease"/>
            <person name="Wu L."/>
            <person name="Ma J."/>
        </authorList>
    </citation>
    <scope>NUCLEOTIDE SEQUENCE [LARGE SCALE GENOMIC DNA]</scope>
    <source>
        <strain evidence="3">KCTC 42473</strain>
    </source>
</reference>
<gene>
    <name evidence="2" type="ORF">ACFOM8_04990</name>
</gene>
<dbReference type="EMBL" id="JBHRXY010000002">
    <property type="protein sequence ID" value="MFC3628796.1"/>
    <property type="molecule type" value="Genomic_DNA"/>
</dbReference>
<feature type="region of interest" description="Disordered" evidence="1">
    <location>
        <begin position="1"/>
        <end position="20"/>
    </location>
</feature>
<dbReference type="Proteomes" id="UP001595539">
    <property type="component" value="Unassembled WGS sequence"/>
</dbReference>
<comment type="caution">
    <text evidence="2">The sequence shown here is derived from an EMBL/GenBank/DDBJ whole genome shotgun (WGS) entry which is preliminary data.</text>
</comment>
<protein>
    <submittedName>
        <fullName evidence="2">Chemotaxis protein chel</fullName>
    </submittedName>
</protein>
<proteinExistence type="predicted"/>
<evidence type="ECO:0000256" key="1">
    <source>
        <dbReference type="SAM" id="MobiDB-lite"/>
    </source>
</evidence>